<dbReference type="Pfam" id="PF01810">
    <property type="entry name" value="LysE"/>
    <property type="match status" value="1"/>
</dbReference>
<organism evidence="7 8">
    <name type="scientific">Parvicella tangerina</name>
    <dbReference type="NCBI Taxonomy" id="2829795"/>
    <lineage>
        <taxon>Bacteria</taxon>
        <taxon>Pseudomonadati</taxon>
        <taxon>Bacteroidota</taxon>
        <taxon>Flavobacteriia</taxon>
        <taxon>Flavobacteriales</taxon>
        <taxon>Parvicellaceae</taxon>
        <taxon>Parvicella</taxon>
    </lineage>
</organism>
<evidence type="ECO:0000256" key="3">
    <source>
        <dbReference type="ARBA" id="ARBA00022692"/>
    </source>
</evidence>
<gene>
    <name evidence="7" type="ORF">CRYO30217_03218</name>
</gene>
<dbReference type="PANTHER" id="PTHR30086:SF20">
    <property type="entry name" value="ARGININE EXPORTER PROTEIN ARGO-RELATED"/>
    <property type="match status" value="1"/>
</dbReference>
<keyword evidence="2" id="KW-1003">Cell membrane</keyword>
<keyword evidence="8" id="KW-1185">Reference proteome</keyword>
<keyword evidence="3 6" id="KW-0812">Transmembrane</keyword>
<evidence type="ECO:0000256" key="5">
    <source>
        <dbReference type="ARBA" id="ARBA00023136"/>
    </source>
</evidence>
<keyword evidence="5 6" id="KW-0472">Membrane</keyword>
<dbReference type="RefSeq" id="WP_258543405.1">
    <property type="nucleotide sequence ID" value="NZ_OU015584.1"/>
</dbReference>
<dbReference type="PANTHER" id="PTHR30086">
    <property type="entry name" value="ARGININE EXPORTER PROTEIN ARGO"/>
    <property type="match status" value="1"/>
</dbReference>
<evidence type="ECO:0000313" key="8">
    <source>
        <dbReference type="Proteomes" id="UP000683507"/>
    </source>
</evidence>
<evidence type="ECO:0000256" key="4">
    <source>
        <dbReference type="ARBA" id="ARBA00022989"/>
    </source>
</evidence>
<dbReference type="GO" id="GO:0015171">
    <property type="term" value="F:amino acid transmembrane transporter activity"/>
    <property type="evidence" value="ECO:0007669"/>
    <property type="project" value="TreeGrafter"/>
</dbReference>
<feature type="transmembrane region" description="Helical" evidence="6">
    <location>
        <begin position="39"/>
        <end position="60"/>
    </location>
</feature>
<comment type="subcellular location">
    <subcellularLocation>
        <location evidence="1">Cell membrane</location>
        <topology evidence="1">Multi-pass membrane protein</topology>
    </subcellularLocation>
</comment>
<dbReference type="AlphaFoldDB" id="A0A916NJX9"/>
<feature type="transmembrane region" description="Helical" evidence="6">
    <location>
        <begin position="6"/>
        <end position="27"/>
    </location>
</feature>
<feature type="transmembrane region" description="Helical" evidence="6">
    <location>
        <begin position="168"/>
        <end position="189"/>
    </location>
</feature>
<dbReference type="InterPro" id="IPR001123">
    <property type="entry name" value="LeuE-type"/>
</dbReference>
<dbReference type="Proteomes" id="UP000683507">
    <property type="component" value="Chromosome"/>
</dbReference>
<evidence type="ECO:0000256" key="1">
    <source>
        <dbReference type="ARBA" id="ARBA00004651"/>
    </source>
</evidence>
<feature type="transmembrane region" description="Helical" evidence="6">
    <location>
        <begin position="201"/>
        <end position="222"/>
    </location>
</feature>
<name>A0A916NJX9_9FLAO</name>
<accession>A0A916NJX9</accession>
<proteinExistence type="predicted"/>
<evidence type="ECO:0000256" key="6">
    <source>
        <dbReference type="SAM" id="Phobius"/>
    </source>
</evidence>
<evidence type="ECO:0008006" key="9">
    <source>
        <dbReference type="Google" id="ProtNLM"/>
    </source>
</evidence>
<dbReference type="GO" id="GO:0005886">
    <property type="term" value="C:plasma membrane"/>
    <property type="evidence" value="ECO:0007669"/>
    <property type="project" value="UniProtKB-SubCell"/>
</dbReference>
<dbReference type="EMBL" id="OU015584">
    <property type="protein sequence ID" value="CAG5086644.1"/>
    <property type="molecule type" value="Genomic_DNA"/>
</dbReference>
<reference evidence="7" key="1">
    <citation type="submission" date="2021-04" db="EMBL/GenBank/DDBJ databases">
        <authorList>
            <person name="Rodrigo-Torres L."/>
            <person name="Arahal R. D."/>
            <person name="Lucena T."/>
        </authorList>
    </citation>
    <scope>NUCLEOTIDE SEQUENCE</scope>
    <source>
        <strain evidence="7">AS29M-1</strain>
    </source>
</reference>
<protein>
    <recommendedName>
        <fullName evidence="9">LysE family translocator</fullName>
    </recommendedName>
</protein>
<evidence type="ECO:0000256" key="2">
    <source>
        <dbReference type="ARBA" id="ARBA00022475"/>
    </source>
</evidence>
<feature type="transmembrane region" description="Helical" evidence="6">
    <location>
        <begin position="72"/>
        <end position="90"/>
    </location>
</feature>
<keyword evidence="4 6" id="KW-1133">Transmembrane helix</keyword>
<dbReference type="KEGG" id="ptan:CRYO30217_03218"/>
<sequence>MGTLLLNGILSGVILSFLIGPVFFVLLEASIKKGPINAIFIDIGVLISDILYLLLAYFFAQEVLEKLHDNEYVKYIAGAIFIGMGVVAILKRDKPQKKKEINVDEVLDEVDGVKDGVANLPKKFNGKIAIGLILKGIGLNAINPGVLLYWIAACTAATEQLQITEGQMFYYFTTTLSTMFGMDMLKIYFAGKLKSKLNEKTISYISLVIGGIFIFFGILFFFRDI</sequence>
<feature type="transmembrane region" description="Helical" evidence="6">
    <location>
        <begin position="132"/>
        <end position="152"/>
    </location>
</feature>
<evidence type="ECO:0000313" key="7">
    <source>
        <dbReference type="EMBL" id="CAG5086644.1"/>
    </source>
</evidence>